<protein>
    <submittedName>
        <fullName evidence="4">Kinesin-like protein KIFC2</fullName>
    </submittedName>
</protein>
<feature type="region of interest" description="Disordered" evidence="2">
    <location>
        <begin position="364"/>
        <end position="385"/>
    </location>
</feature>
<feature type="coiled-coil region" evidence="1">
    <location>
        <begin position="245"/>
        <end position="297"/>
    </location>
</feature>
<reference evidence="4" key="1">
    <citation type="submission" date="2025-08" db="UniProtKB">
        <authorList>
            <consortium name="RefSeq"/>
        </authorList>
    </citation>
    <scope>IDENTIFICATION</scope>
    <source>
        <tissue evidence="4">White muscle</tissue>
    </source>
</reference>
<keyword evidence="1" id="KW-0175">Coiled coil</keyword>
<name>A0A8U0PXA0_SALNM</name>
<dbReference type="Proteomes" id="UP000808372">
    <property type="component" value="Chromosome 37"/>
</dbReference>
<gene>
    <name evidence="4" type="primary">LOC120031209</name>
</gene>
<keyword evidence="3" id="KW-1185">Reference proteome</keyword>
<evidence type="ECO:0000313" key="4">
    <source>
        <dbReference type="RefSeq" id="XP_038832782.1"/>
    </source>
</evidence>
<dbReference type="GeneID" id="120031209"/>
<evidence type="ECO:0000313" key="3">
    <source>
        <dbReference type="Proteomes" id="UP000808372"/>
    </source>
</evidence>
<accession>A0A8U0PXA0</accession>
<feature type="compositionally biased region" description="Low complexity" evidence="2">
    <location>
        <begin position="63"/>
        <end position="79"/>
    </location>
</feature>
<evidence type="ECO:0000256" key="2">
    <source>
        <dbReference type="SAM" id="MobiDB-lite"/>
    </source>
</evidence>
<feature type="compositionally biased region" description="Basic and acidic residues" evidence="2">
    <location>
        <begin position="366"/>
        <end position="385"/>
    </location>
</feature>
<sequence>MYAFYSLLVYIFYTVFKKEEEEALEAAQGGASAGPGRVSMETRSRRKKGHTLRKERKKRGRGSRLSDSSSSSDSDGLSLSDEDDDGGGGGEVPDIPACTPLGAFLSFKQENEKRREVQVQLETAGKLMSESPLVAVMSHLLSFLEQYSHLQQLQQQADQYRVQLKRHRAQHRRQMKTLRTSYHQRLRDKNSVIDSLEEAIITQQYTPSTPGSDGECGADVPGAGPGAGAGLHRLVESLYGLQGEKSQLRGELRLLHSQLEQREQDRHSRVQVFQHQIDELKSCIEEREEELSRLRTDSGATDSEKRVVCLSAENESLKQSLTVTQGLLQQLSVIPSQSSSVLIKENENLRSRVQQLESSLQQRADQLSHLERQSEQSEWRRGEEQRRREERVSELQLELDKERAKEPQVKIVTQTVEVESPATLRQLAEARERNEQLSEKLTNQNEKCRQLEEHIRKSDEFSCNLQHKIAAYEREISVLQEELLKEIGHLEEKKEEAVKAAATCSVEHFQSLQDQFFSESHLIQTSEASTGCADML</sequence>
<dbReference type="RefSeq" id="XP_038832782.1">
    <property type="nucleotide sequence ID" value="XM_038976854.1"/>
</dbReference>
<proteinExistence type="predicted"/>
<feature type="compositionally biased region" description="Basic residues" evidence="2">
    <location>
        <begin position="44"/>
        <end position="62"/>
    </location>
</feature>
<evidence type="ECO:0000256" key="1">
    <source>
        <dbReference type="SAM" id="Coils"/>
    </source>
</evidence>
<dbReference type="KEGG" id="snh:120031209"/>
<feature type="region of interest" description="Disordered" evidence="2">
    <location>
        <begin position="25"/>
        <end position="96"/>
    </location>
</feature>
<dbReference type="AlphaFoldDB" id="A0A8U0PXA0"/>
<feature type="region of interest" description="Disordered" evidence="2">
    <location>
        <begin position="205"/>
        <end position="224"/>
    </location>
</feature>
<organism evidence="3 4">
    <name type="scientific">Salvelinus namaycush</name>
    <name type="common">Lake trout</name>
    <name type="synonym">Salmo namaycush</name>
    <dbReference type="NCBI Taxonomy" id="8040"/>
    <lineage>
        <taxon>Eukaryota</taxon>
        <taxon>Metazoa</taxon>
        <taxon>Chordata</taxon>
        <taxon>Craniata</taxon>
        <taxon>Vertebrata</taxon>
        <taxon>Euteleostomi</taxon>
        <taxon>Actinopterygii</taxon>
        <taxon>Neopterygii</taxon>
        <taxon>Teleostei</taxon>
        <taxon>Protacanthopterygii</taxon>
        <taxon>Salmoniformes</taxon>
        <taxon>Salmonidae</taxon>
        <taxon>Salmoninae</taxon>
        <taxon>Salvelinus</taxon>
    </lineage>
</organism>